<gene>
    <name evidence="1" type="ORF">L195_g058874</name>
</gene>
<reference evidence="1 2" key="2">
    <citation type="journal article" date="2017" name="Front. Plant Sci.">
        <title>Gene Classification and Mining of Molecular Markers Useful in Red Clover (Trifolium pratense) Breeding.</title>
        <authorList>
            <person name="Istvanek J."/>
            <person name="Dluhosova J."/>
            <person name="Dluhos P."/>
            <person name="Patkova L."/>
            <person name="Nedelnik J."/>
            <person name="Repkova J."/>
        </authorList>
    </citation>
    <scope>NUCLEOTIDE SEQUENCE [LARGE SCALE GENOMIC DNA]</scope>
    <source>
        <strain evidence="2">cv. Tatra</strain>
        <tissue evidence="1">Young leaves</tissue>
    </source>
</reference>
<dbReference type="Proteomes" id="UP000236291">
    <property type="component" value="Unassembled WGS sequence"/>
</dbReference>
<organism evidence="1 2">
    <name type="scientific">Trifolium pratense</name>
    <name type="common">Red clover</name>
    <dbReference type="NCBI Taxonomy" id="57577"/>
    <lineage>
        <taxon>Eukaryota</taxon>
        <taxon>Viridiplantae</taxon>
        <taxon>Streptophyta</taxon>
        <taxon>Embryophyta</taxon>
        <taxon>Tracheophyta</taxon>
        <taxon>Spermatophyta</taxon>
        <taxon>Magnoliopsida</taxon>
        <taxon>eudicotyledons</taxon>
        <taxon>Gunneridae</taxon>
        <taxon>Pentapetalae</taxon>
        <taxon>rosids</taxon>
        <taxon>fabids</taxon>
        <taxon>Fabales</taxon>
        <taxon>Fabaceae</taxon>
        <taxon>Papilionoideae</taxon>
        <taxon>50 kb inversion clade</taxon>
        <taxon>NPAAA clade</taxon>
        <taxon>Hologalegina</taxon>
        <taxon>IRL clade</taxon>
        <taxon>Trifolieae</taxon>
        <taxon>Trifolium</taxon>
    </lineage>
</organism>
<proteinExistence type="predicted"/>
<dbReference type="AlphaFoldDB" id="A0A2K3JUR0"/>
<accession>A0A2K3JUR0</accession>
<dbReference type="EMBL" id="ASHM01125032">
    <property type="protein sequence ID" value="PNX57801.1"/>
    <property type="molecule type" value="Genomic_DNA"/>
</dbReference>
<name>A0A2K3JUR0_TRIPR</name>
<evidence type="ECO:0000313" key="2">
    <source>
        <dbReference type="Proteomes" id="UP000236291"/>
    </source>
</evidence>
<comment type="caution">
    <text evidence="1">The sequence shown here is derived from an EMBL/GenBank/DDBJ whole genome shotgun (WGS) entry which is preliminary data.</text>
</comment>
<dbReference type="PANTHER" id="PTHR33527:SF14">
    <property type="entry name" value="OS07G0274300 PROTEIN"/>
    <property type="match status" value="1"/>
</dbReference>
<protein>
    <submittedName>
        <fullName evidence="1">Uncharacterized protein</fullName>
    </submittedName>
</protein>
<reference evidence="1 2" key="1">
    <citation type="journal article" date="2014" name="Am. J. Bot.">
        <title>Genome assembly and annotation for red clover (Trifolium pratense; Fabaceae).</title>
        <authorList>
            <person name="Istvanek J."/>
            <person name="Jaros M."/>
            <person name="Krenek A."/>
            <person name="Repkova J."/>
        </authorList>
    </citation>
    <scope>NUCLEOTIDE SEQUENCE [LARGE SCALE GENOMIC DNA]</scope>
    <source>
        <strain evidence="2">cv. Tatra</strain>
        <tissue evidence="1">Young leaves</tissue>
    </source>
</reference>
<evidence type="ECO:0000313" key="1">
    <source>
        <dbReference type="EMBL" id="PNX57801.1"/>
    </source>
</evidence>
<dbReference type="PANTHER" id="PTHR33527">
    <property type="entry name" value="OS07G0274300 PROTEIN"/>
    <property type="match status" value="1"/>
</dbReference>
<sequence length="160" mass="18379">MDCGKEFLYHNEREIYEILVMKLSRDPIESMKLLALWLWLEEIGYGNVVHKIYSSSSTSYTIINEIADEGVTCLNCINTSMIHSSFEFNEDDIPQMCCLIDKEISLKMLYENKVLAKEGVDMMLKNVCMVALGDIMDQVNMKIIGDDEKYNNVNQISTIV</sequence>